<keyword evidence="2" id="KW-1133">Transmembrane helix</keyword>
<evidence type="ECO:0000313" key="4">
    <source>
        <dbReference type="Proteomes" id="UP000182915"/>
    </source>
</evidence>
<keyword evidence="2" id="KW-0812">Transmembrane</keyword>
<evidence type="ECO:0000256" key="2">
    <source>
        <dbReference type="SAM" id="Phobius"/>
    </source>
</evidence>
<dbReference type="RefSeq" id="WP_083405946.1">
    <property type="nucleotide sequence ID" value="NZ_LT629971.1"/>
</dbReference>
<accession>A0A1H6IVE1</accession>
<protein>
    <submittedName>
        <fullName evidence="3">Uncharacterized protein</fullName>
    </submittedName>
</protein>
<feature type="transmembrane region" description="Helical" evidence="2">
    <location>
        <begin position="41"/>
        <end position="59"/>
    </location>
</feature>
<dbReference type="EMBL" id="LT629971">
    <property type="protein sequence ID" value="SEH50423.1"/>
    <property type="molecule type" value="Genomic_DNA"/>
</dbReference>
<gene>
    <name evidence="3" type="ORF">SAMN04489835_0643</name>
</gene>
<dbReference type="Proteomes" id="UP000182915">
    <property type="component" value="Chromosome I"/>
</dbReference>
<sequence length="205" mass="23060">MSTVTKQENSQPARTSHAKSRRAKKVRAKKSLVLFRRVRDIGVSLLIIGILATALLSSLPNSVLKQTAAPILTPVARATGLDQNWGMFAPNPPRTFSVLEVHVVMRDGQDRVWLISDDPSMPGLYWRKIKEEVIKHKEFRDGLAAWVVRKMTDKGERPARVAMVVKTETLPFKGEPKRAKNIIYDVRIPQPKRDPQQTINPGAPK</sequence>
<keyword evidence="4" id="KW-1185">Reference proteome</keyword>
<evidence type="ECO:0000313" key="3">
    <source>
        <dbReference type="EMBL" id="SEH50423.1"/>
    </source>
</evidence>
<name>A0A1H6IVE1_MYCRU</name>
<feature type="compositionally biased region" description="Polar residues" evidence="1">
    <location>
        <begin position="1"/>
        <end position="14"/>
    </location>
</feature>
<feature type="region of interest" description="Disordered" evidence="1">
    <location>
        <begin position="1"/>
        <end position="24"/>
    </location>
</feature>
<evidence type="ECO:0000256" key="1">
    <source>
        <dbReference type="SAM" id="MobiDB-lite"/>
    </source>
</evidence>
<proteinExistence type="predicted"/>
<dbReference type="OrthoDB" id="4731619at2"/>
<organism evidence="3 4">
    <name type="scientific">Mycolicibacterium rutilum</name>
    <name type="common">Mycobacterium rutilum</name>
    <dbReference type="NCBI Taxonomy" id="370526"/>
    <lineage>
        <taxon>Bacteria</taxon>
        <taxon>Bacillati</taxon>
        <taxon>Actinomycetota</taxon>
        <taxon>Actinomycetes</taxon>
        <taxon>Mycobacteriales</taxon>
        <taxon>Mycobacteriaceae</taxon>
        <taxon>Mycolicibacterium</taxon>
    </lineage>
</organism>
<dbReference type="AlphaFoldDB" id="A0A1H6IVE1"/>
<keyword evidence="2" id="KW-0472">Membrane</keyword>
<reference evidence="4" key="1">
    <citation type="submission" date="2016-10" db="EMBL/GenBank/DDBJ databases">
        <authorList>
            <person name="Varghese N."/>
            <person name="Submissions S."/>
        </authorList>
    </citation>
    <scope>NUCLEOTIDE SEQUENCE [LARGE SCALE GENOMIC DNA]</scope>
    <source>
        <strain evidence="4">DSM 45405</strain>
    </source>
</reference>
<dbReference type="STRING" id="370526.SAMN04489835_0643"/>